<dbReference type="OrthoDB" id="2669721at2759"/>
<evidence type="ECO:0000313" key="1">
    <source>
        <dbReference type="EMBL" id="KIK23241.1"/>
    </source>
</evidence>
<organism evidence="1 2">
    <name type="scientific">Pisolithus microcarpus 441</name>
    <dbReference type="NCBI Taxonomy" id="765257"/>
    <lineage>
        <taxon>Eukaryota</taxon>
        <taxon>Fungi</taxon>
        <taxon>Dikarya</taxon>
        <taxon>Basidiomycota</taxon>
        <taxon>Agaricomycotina</taxon>
        <taxon>Agaricomycetes</taxon>
        <taxon>Agaricomycetidae</taxon>
        <taxon>Boletales</taxon>
        <taxon>Sclerodermatineae</taxon>
        <taxon>Pisolithaceae</taxon>
        <taxon>Pisolithus</taxon>
    </lineage>
</organism>
<dbReference type="HOGENOM" id="CLU_047287_2_0_1"/>
<reference evidence="1 2" key="1">
    <citation type="submission" date="2014-04" db="EMBL/GenBank/DDBJ databases">
        <authorList>
            <consortium name="DOE Joint Genome Institute"/>
            <person name="Kuo A."/>
            <person name="Kohler A."/>
            <person name="Costa M.D."/>
            <person name="Nagy L.G."/>
            <person name="Floudas D."/>
            <person name="Copeland A."/>
            <person name="Barry K.W."/>
            <person name="Cichocki N."/>
            <person name="Veneault-Fourrey C."/>
            <person name="LaButti K."/>
            <person name="Lindquist E.A."/>
            <person name="Lipzen A."/>
            <person name="Lundell T."/>
            <person name="Morin E."/>
            <person name="Murat C."/>
            <person name="Sun H."/>
            <person name="Tunlid A."/>
            <person name="Henrissat B."/>
            <person name="Grigoriev I.V."/>
            <person name="Hibbett D.S."/>
            <person name="Martin F."/>
            <person name="Nordberg H.P."/>
            <person name="Cantor M.N."/>
            <person name="Hua S.X."/>
        </authorList>
    </citation>
    <scope>NUCLEOTIDE SEQUENCE [LARGE SCALE GENOMIC DNA]</scope>
    <source>
        <strain evidence="1 2">441</strain>
    </source>
</reference>
<reference evidence="2" key="2">
    <citation type="submission" date="2015-01" db="EMBL/GenBank/DDBJ databases">
        <title>Evolutionary Origins and Diversification of the Mycorrhizal Mutualists.</title>
        <authorList>
            <consortium name="DOE Joint Genome Institute"/>
            <consortium name="Mycorrhizal Genomics Consortium"/>
            <person name="Kohler A."/>
            <person name="Kuo A."/>
            <person name="Nagy L.G."/>
            <person name="Floudas D."/>
            <person name="Copeland A."/>
            <person name="Barry K.W."/>
            <person name="Cichocki N."/>
            <person name="Veneault-Fourrey C."/>
            <person name="LaButti K."/>
            <person name="Lindquist E.A."/>
            <person name="Lipzen A."/>
            <person name="Lundell T."/>
            <person name="Morin E."/>
            <person name="Murat C."/>
            <person name="Riley R."/>
            <person name="Ohm R."/>
            <person name="Sun H."/>
            <person name="Tunlid A."/>
            <person name="Henrissat B."/>
            <person name="Grigoriev I.V."/>
            <person name="Hibbett D.S."/>
            <person name="Martin F."/>
        </authorList>
    </citation>
    <scope>NUCLEOTIDE SEQUENCE [LARGE SCALE GENOMIC DNA]</scope>
    <source>
        <strain evidence="2">441</strain>
    </source>
</reference>
<dbReference type="EMBL" id="KN833728">
    <property type="protein sequence ID" value="KIK23241.1"/>
    <property type="molecule type" value="Genomic_DNA"/>
</dbReference>
<evidence type="ECO:0000313" key="2">
    <source>
        <dbReference type="Proteomes" id="UP000054018"/>
    </source>
</evidence>
<keyword evidence="2" id="KW-1185">Reference proteome</keyword>
<accession>A0A0C9Z2H1</accession>
<sequence>MLPHLDPPKNTNPCASANLGNGYVLLAKCDWYLTTIHREEARVITEYLNLPHAPKIHHWAHLCLPNGQIAQSQFQESQKAPEDIHMARNVKVQYFARLVVRAVDNLSLLDEDLDRPDHFSFTDIALVTLYSQPDANLLNKSYGVLASCTKLGEASLQVIKILDIWSVVAMIPHRPIIHRVAEGRYFC</sequence>
<protein>
    <submittedName>
        <fullName evidence="1">Uncharacterized protein</fullName>
    </submittedName>
</protein>
<dbReference type="Proteomes" id="UP000054018">
    <property type="component" value="Unassembled WGS sequence"/>
</dbReference>
<proteinExistence type="predicted"/>
<gene>
    <name evidence="1" type="ORF">PISMIDRAFT_100773</name>
</gene>
<dbReference type="AlphaFoldDB" id="A0A0C9Z2H1"/>
<dbReference type="STRING" id="765257.A0A0C9Z2H1"/>
<name>A0A0C9Z2H1_9AGAM</name>